<name>R9H0E3_9SPHI</name>
<feature type="transmembrane region" description="Helical" evidence="1">
    <location>
        <begin position="44"/>
        <end position="62"/>
    </location>
</feature>
<keyword evidence="1" id="KW-1133">Transmembrane helix</keyword>
<dbReference type="PANTHER" id="PTHR44757:SF2">
    <property type="entry name" value="BIOFILM ARCHITECTURE MAINTENANCE PROTEIN MBAA"/>
    <property type="match status" value="1"/>
</dbReference>
<sequence length="428" mass="49473">MHFRAFSIPLFFLLFGTIWALVSDPIIHYFDNKDVTDFYFTSEIGNDLTFVFGAAFLLFLQIRKKRKTFLLSEAQYRSLFMVNPNSMVIYSVDNFQFIEVNNAAILKYGYSRKEFLGMTIKDIRSAVDYEKLDDDIKKGTADLPECGLREHVLKSGERIIVSLQFNRLDFNNQLCIMAMVTDVTAVVNSKEKLKEALLNEQQLNYALEENIHLVNKAHVESRRMGEVIDKLSNLVVLFDENSYITWVNMAFLEFTEYSMEEIVGEKTVESLIGPNTDQKIFNAMRSAIAQRIPFSCELINYKKNGEEYWTQISISPIFDDAGKFEFYISVESVITQQKENEKKLNLQNRAFREIAWANSHEARRPLCSILSLIELLKESKNEDERNEVLVLLEKSSLDLDITIKKNVRKINELECSVGTFSAPINNHP</sequence>
<dbReference type="PROSITE" id="PS50113">
    <property type="entry name" value="PAC"/>
    <property type="match status" value="1"/>
</dbReference>
<comment type="caution">
    <text evidence="4">The sequence shown here is derived from an EMBL/GenBank/DDBJ whole genome shotgun (WGS) entry which is preliminary data.</text>
</comment>
<dbReference type="AlphaFoldDB" id="R9H0E3"/>
<dbReference type="InterPro" id="IPR000014">
    <property type="entry name" value="PAS"/>
</dbReference>
<dbReference type="CDD" id="cd00130">
    <property type="entry name" value="PAS"/>
    <property type="match status" value="2"/>
</dbReference>
<keyword evidence="5" id="KW-1185">Reference proteome</keyword>
<keyword evidence="1" id="KW-0812">Transmembrane</keyword>
<dbReference type="InterPro" id="IPR001610">
    <property type="entry name" value="PAC"/>
</dbReference>
<dbReference type="STRING" id="1150600.ADIARSV_2267"/>
<keyword evidence="4" id="KW-0808">Transferase</keyword>
<dbReference type="Proteomes" id="UP000014174">
    <property type="component" value="Unassembled WGS sequence"/>
</dbReference>
<dbReference type="OrthoDB" id="6231665at2"/>
<evidence type="ECO:0000313" key="4">
    <source>
        <dbReference type="EMBL" id="EOR94669.1"/>
    </source>
</evidence>
<proteinExistence type="predicted"/>
<feature type="domain" description="PAC" evidence="3">
    <location>
        <begin position="292"/>
        <end position="346"/>
    </location>
</feature>
<evidence type="ECO:0000259" key="2">
    <source>
        <dbReference type="PROSITE" id="PS50112"/>
    </source>
</evidence>
<dbReference type="Gene3D" id="3.30.450.20">
    <property type="entry name" value="PAS domain"/>
    <property type="match status" value="2"/>
</dbReference>
<reference evidence="4 5" key="1">
    <citation type="journal article" date="2013" name="Genome Announc.">
        <title>Draft Genome Sequence of Arcticibacter svalbardensis Strain MN12-7T, a Member of the Family Sphingobacteriaceae Isolated from an Arctic Soil Sample.</title>
        <authorList>
            <person name="Shivaji S."/>
            <person name="Ara S."/>
            <person name="Prasad S."/>
            <person name="Manasa B.P."/>
            <person name="Begum Z."/>
            <person name="Singh A."/>
            <person name="Kumar Pinnaka A."/>
        </authorList>
    </citation>
    <scope>NUCLEOTIDE SEQUENCE [LARGE SCALE GENOMIC DNA]</scope>
    <source>
        <strain evidence="4 5">MN12-7</strain>
    </source>
</reference>
<organism evidence="4 5">
    <name type="scientific">Arcticibacter svalbardensis MN12-7</name>
    <dbReference type="NCBI Taxonomy" id="1150600"/>
    <lineage>
        <taxon>Bacteria</taxon>
        <taxon>Pseudomonadati</taxon>
        <taxon>Bacteroidota</taxon>
        <taxon>Sphingobacteriia</taxon>
        <taxon>Sphingobacteriales</taxon>
        <taxon>Sphingobacteriaceae</taxon>
        <taxon>Arcticibacter</taxon>
    </lineage>
</organism>
<gene>
    <name evidence="4" type="ORF">ADIARSV_2267</name>
</gene>
<keyword evidence="4" id="KW-0418">Kinase</keyword>
<dbReference type="SMART" id="SM00086">
    <property type="entry name" value="PAC"/>
    <property type="match status" value="1"/>
</dbReference>
<protein>
    <submittedName>
        <fullName evidence="4">Sensory box histidine kinase</fullName>
    </submittedName>
</protein>
<dbReference type="SUPFAM" id="SSF55785">
    <property type="entry name" value="PYP-like sensor domain (PAS domain)"/>
    <property type="match status" value="2"/>
</dbReference>
<evidence type="ECO:0000313" key="5">
    <source>
        <dbReference type="Proteomes" id="UP000014174"/>
    </source>
</evidence>
<dbReference type="PATRIC" id="fig|1150600.3.peg.2242"/>
<dbReference type="EMBL" id="AQPN01000079">
    <property type="protein sequence ID" value="EOR94669.1"/>
    <property type="molecule type" value="Genomic_DNA"/>
</dbReference>
<dbReference type="RefSeq" id="WP_016195501.1">
    <property type="nucleotide sequence ID" value="NZ_AQPN01000079.1"/>
</dbReference>
<accession>R9H0E3</accession>
<evidence type="ECO:0000256" key="1">
    <source>
        <dbReference type="SAM" id="Phobius"/>
    </source>
</evidence>
<feature type="domain" description="PAS" evidence="2">
    <location>
        <begin position="220"/>
        <end position="291"/>
    </location>
</feature>
<keyword evidence="1" id="KW-0472">Membrane</keyword>
<dbReference type="Pfam" id="PF13426">
    <property type="entry name" value="PAS_9"/>
    <property type="match status" value="2"/>
</dbReference>
<dbReference type="NCBIfam" id="TIGR00229">
    <property type="entry name" value="sensory_box"/>
    <property type="match status" value="2"/>
</dbReference>
<dbReference type="PROSITE" id="PS50112">
    <property type="entry name" value="PAS"/>
    <property type="match status" value="1"/>
</dbReference>
<dbReference type="InterPro" id="IPR035965">
    <property type="entry name" value="PAS-like_dom_sf"/>
</dbReference>
<dbReference type="PANTHER" id="PTHR44757">
    <property type="entry name" value="DIGUANYLATE CYCLASE DGCP"/>
    <property type="match status" value="1"/>
</dbReference>
<dbReference type="SMART" id="SM00091">
    <property type="entry name" value="PAS"/>
    <property type="match status" value="2"/>
</dbReference>
<dbReference type="InterPro" id="IPR000700">
    <property type="entry name" value="PAS-assoc_C"/>
</dbReference>
<dbReference type="eggNOG" id="COG3290">
    <property type="taxonomic scope" value="Bacteria"/>
</dbReference>
<evidence type="ECO:0000259" key="3">
    <source>
        <dbReference type="PROSITE" id="PS50113"/>
    </source>
</evidence>
<dbReference type="InterPro" id="IPR052155">
    <property type="entry name" value="Biofilm_reg_signaling"/>
</dbReference>
<dbReference type="GO" id="GO:0016301">
    <property type="term" value="F:kinase activity"/>
    <property type="evidence" value="ECO:0007669"/>
    <property type="project" value="UniProtKB-KW"/>
</dbReference>